<sequence>MDPCCVGGGAEDLGVRPAQEMCLANEKCTFKESCTVKEDNCALEFAQSAEESGNSMAVCGKGCQFQPSTHYLALTTVNGPGFCINQTAAELCAQSEGSCDSDVCIQKS</sequence>
<evidence type="ECO:0000313" key="2">
    <source>
        <dbReference type="Proteomes" id="UP000708148"/>
    </source>
</evidence>
<reference evidence="1" key="1">
    <citation type="submission" date="2020-12" db="EMBL/GenBank/DDBJ databases">
        <authorList>
            <person name="Iha C."/>
        </authorList>
    </citation>
    <scope>NUCLEOTIDE SEQUENCE</scope>
</reference>
<proteinExistence type="predicted"/>
<organism evidence="1 2">
    <name type="scientific">Ostreobium quekettii</name>
    <dbReference type="NCBI Taxonomy" id="121088"/>
    <lineage>
        <taxon>Eukaryota</taxon>
        <taxon>Viridiplantae</taxon>
        <taxon>Chlorophyta</taxon>
        <taxon>core chlorophytes</taxon>
        <taxon>Ulvophyceae</taxon>
        <taxon>TCBD clade</taxon>
        <taxon>Bryopsidales</taxon>
        <taxon>Ostreobineae</taxon>
        <taxon>Ostreobiaceae</taxon>
        <taxon>Ostreobium</taxon>
    </lineage>
</organism>
<dbReference type="Proteomes" id="UP000708148">
    <property type="component" value="Unassembled WGS sequence"/>
</dbReference>
<dbReference type="EMBL" id="CAJHUC010002753">
    <property type="protein sequence ID" value="CAD7704322.1"/>
    <property type="molecule type" value="Genomic_DNA"/>
</dbReference>
<name>A0A8S1JA52_9CHLO</name>
<accession>A0A8S1JA52</accession>
<dbReference type="AlphaFoldDB" id="A0A8S1JA52"/>
<protein>
    <submittedName>
        <fullName evidence="1">Uncharacterized protein</fullName>
    </submittedName>
</protein>
<gene>
    <name evidence="1" type="ORF">OSTQU699_LOCUS9677</name>
</gene>
<evidence type="ECO:0000313" key="1">
    <source>
        <dbReference type="EMBL" id="CAD7704322.1"/>
    </source>
</evidence>
<comment type="caution">
    <text evidence="1">The sequence shown here is derived from an EMBL/GenBank/DDBJ whole genome shotgun (WGS) entry which is preliminary data.</text>
</comment>
<feature type="non-terminal residue" evidence="1">
    <location>
        <position position="1"/>
    </location>
</feature>
<keyword evidence="2" id="KW-1185">Reference proteome</keyword>